<organism evidence="2 3">
    <name type="scientific">Endozoicomonas lisbonensis</name>
    <dbReference type="NCBI Taxonomy" id="3120522"/>
    <lineage>
        <taxon>Bacteria</taxon>
        <taxon>Pseudomonadati</taxon>
        <taxon>Pseudomonadota</taxon>
        <taxon>Gammaproteobacteria</taxon>
        <taxon>Oceanospirillales</taxon>
        <taxon>Endozoicomonadaceae</taxon>
        <taxon>Endozoicomonas</taxon>
    </lineage>
</organism>
<gene>
    <name evidence="2" type="ORF">V5J35_000156</name>
</gene>
<dbReference type="Proteomes" id="UP001549366">
    <property type="component" value="Unassembled WGS sequence"/>
</dbReference>
<evidence type="ECO:0000256" key="1">
    <source>
        <dbReference type="SAM" id="Phobius"/>
    </source>
</evidence>
<proteinExistence type="predicted"/>
<sequence>MDDLVVYSLPLTLSFLVVVHRVSRLNKTKNVLYWLAELTALFIKTKKPLSAQQSGFFGYSEDHVDEVDMTLFVLCNKIGLSC</sequence>
<evidence type="ECO:0000313" key="3">
    <source>
        <dbReference type="Proteomes" id="UP001549366"/>
    </source>
</evidence>
<keyword evidence="3" id="KW-1185">Reference proteome</keyword>
<name>A0ABV2SCW4_9GAMM</name>
<keyword evidence="1" id="KW-0812">Transmembrane</keyword>
<dbReference type="RefSeq" id="WP_354011559.1">
    <property type="nucleotide sequence ID" value="NZ_JBEWTA010000003.1"/>
</dbReference>
<keyword evidence="1" id="KW-0472">Membrane</keyword>
<comment type="caution">
    <text evidence="2">The sequence shown here is derived from an EMBL/GenBank/DDBJ whole genome shotgun (WGS) entry which is preliminary data.</text>
</comment>
<evidence type="ECO:0000313" key="2">
    <source>
        <dbReference type="EMBL" id="MET4754964.1"/>
    </source>
</evidence>
<protein>
    <submittedName>
        <fullName evidence="2">Uncharacterized protein</fullName>
    </submittedName>
</protein>
<accession>A0ABV2SCW4</accession>
<feature type="transmembrane region" description="Helical" evidence="1">
    <location>
        <begin position="6"/>
        <end position="23"/>
    </location>
</feature>
<reference evidence="2 3" key="1">
    <citation type="submission" date="2024-06" db="EMBL/GenBank/DDBJ databases">
        <title>Genomic Encyclopedia of Type Strains, Phase V (KMG-V): Genome sequencing to study the core and pangenomes of soil and plant-associated prokaryotes.</title>
        <authorList>
            <person name="Whitman W."/>
        </authorList>
    </citation>
    <scope>NUCLEOTIDE SEQUENCE [LARGE SCALE GENOMIC DNA]</scope>
    <source>
        <strain evidence="2 3">NE40</strain>
    </source>
</reference>
<dbReference type="EMBL" id="JBEWTB010000001">
    <property type="protein sequence ID" value="MET4754964.1"/>
    <property type="molecule type" value="Genomic_DNA"/>
</dbReference>
<keyword evidence="1" id="KW-1133">Transmembrane helix</keyword>